<dbReference type="CDD" id="cd00267">
    <property type="entry name" value="ABC_ATPase"/>
    <property type="match status" value="1"/>
</dbReference>
<proteinExistence type="predicted"/>
<dbReference type="OrthoDB" id="9789856at2"/>
<dbReference type="SUPFAM" id="SSF52540">
    <property type="entry name" value="P-loop containing nucleoside triphosphate hydrolases"/>
    <property type="match status" value="1"/>
</dbReference>
<dbReference type="PANTHER" id="PTHR43581">
    <property type="entry name" value="ATP/GTP PHOSPHATASE"/>
    <property type="match status" value="1"/>
</dbReference>
<organism evidence="2 3">
    <name type="scientific">Sneathiella chungangensis</name>
    <dbReference type="NCBI Taxonomy" id="1418234"/>
    <lineage>
        <taxon>Bacteria</taxon>
        <taxon>Pseudomonadati</taxon>
        <taxon>Pseudomonadota</taxon>
        <taxon>Alphaproteobacteria</taxon>
        <taxon>Sneathiellales</taxon>
        <taxon>Sneathiellaceae</taxon>
        <taxon>Sneathiella</taxon>
    </lineage>
</organism>
<dbReference type="PANTHER" id="PTHR43581:SF4">
    <property type="entry name" value="ATP_GTP PHOSPHATASE"/>
    <property type="match status" value="1"/>
</dbReference>
<evidence type="ECO:0000259" key="1">
    <source>
        <dbReference type="Pfam" id="PF13304"/>
    </source>
</evidence>
<dbReference type="AlphaFoldDB" id="A0A845MKT6"/>
<reference evidence="2 3" key="1">
    <citation type="journal article" date="2014" name="Int. J. Syst. Evol. Microbiol.">
        <title>Sneathiella chungangensis sp. nov., isolated from a marine sand, and emended description of the genus Sneathiella.</title>
        <authorList>
            <person name="Siamphan C."/>
            <person name="Kim H."/>
            <person name="Lee J.S."/>
            <person name="Kim W."/>
        </authorList>
    </citation>
    <scope>NUCLEOTIDE SEQUENCE [LARGE SCALE GENOMIC DNA]</scope>
    <source>
        <strain evidence="2 3">KCTC 32476</strain>
    </source>
</reference>
<dbReference type="RefSeq" id="WP_161340389.1">
    <property type="nucleotide sequence ID" value="NZ_JBHSDG010000003.1"/>
</dbReference>
<protein>
    <submittedName>
        <fullName evidence="2">AAA family ATPase</fullName>
    </submittedName>
</protein>
<gene>
    <name evidence="2" type="ORF">GQF03_16515</name>
</gene>
<dbReference type="InterPro" id="IPR027417">
    <property type="entry name" value="P-loop_NTPase"/>
</dbReference>
<accession>A0A845MKT6</accession>
<evidence type="ECO:0000313" key="2">
    <source>
        <dbReference type="EMBL" id="MZR23940.1"/>
    </source>
</evidence>
<sequence>MRLKSVWIGDYKNLHNFSLTFDGNSFLDVFVGKNGTGKSNFFEALIEIFRHIYDSTNELDAISFDYEISYEIEGTETTIAFRGEVLTINGRERKTVGRTPVPDNVLVYYSGHNDTIATLIKRYETTFRRRIRGAEVGESRKFIGVGPEYKQLLLSILLMQPVDCQARDFIQEKLKIEILGTETNLVLSRPRFAEGMEVDPFDAGTFLWGIEGIVRDFLDKLLGCIKDEYTPGSLYDRDADQFSIPINLDLFRTAFEKVEPSELFRSFDNIRTLEMIKDISVPITLEGGIKATTGHFSDGQFQSIYIYSISELFKDRNCVSLLDEPDSFLHPEWQFDFLKQVTEITGAASQSNHVLLSSHSASTIARTSEEDIRMFEFDGDFVTIHSSNRSAIIRSLSAGLITFSETEARLNISFILKNTTRPILFTEGITDELILETAWQKLRDGVQRPFEIQNAFSCGFLRNLLKEQNLYDSNPGRKFLGLFDFDEAYNDWVQLGADFETDPTKCLGKKLNGREGYAMLLPVPQNPHIRQQVLNSDTGGHYANRSLLTIELLLYGVPGLNAYFEIDQSRPERFTRFIGDKVHFATDVVPTVSAEHFAAFKPIFESIEGIVGPAV</sequence>
<keyword evidence="3" id="KW-1185">Reference proteome</keyword>
<dbReference type="InterPro" id="IPR051396">
    <property type="entry name" value="Bact_Antivir_Def_Nuclease"/>
</dbReference>
<dbReference type="Proteomes" id="UP000445696">
    <property type="component" value="Unassembled WGS sequence"/>
</dbReference>
<feature type="domain" description="ATPase AAA-type core" evidence="1">
    <location>
        <begin position="29"/>
        <end position="143"/>
    </location>
</feature>
<name>A0A845MKT6_9PROT</name>
<evidence type="ECO:0000313" key="3">
    <source>
        <dbReference type="Proteomes" id="UP000445696"/>
    </source>
</evidence>
<comment type="caution">
    <text evidence="2">The sequence shown here is derived from an EMBL/GenBank/DDBJ whole genome shotgun (WGS) entry which is preliminary data.</text>
</comment>
<dbReference type="Pfam" id="PF13304">
    <property type="entry name" value="AAA_21"/>
    <property type="match status" value="1"/>
</dbReference>
<dbReference type="EMBL" id="WTVA01000015">
    <property type="protein sequence ID" value="MZR23940.1"/>
    <property type="molecule type" value="Genomic_DNA"/>
</dbReference>
<dbReference type="Gene3D" id="3.40.50.300">
    <property type="entry name" value="P-loop containing nucleotide triphosphate hydrolases"/>
    <property type="match status" value="2"/>
</dbReference>
<dbReference type="InterPro" id="IPR003959">
    <property type="entry name" value="ATPase_AAA_core"/>
</dbReference>